<name>A0A8J5VVV1_ZIZPA</name>
<accession>A0A8J5VVV1</accession>
<comment type="caution">
    <text evidence="2">The sequence shown here is derived from an EMBL/GenBank/DDBJ whole genome shotgun (WGS) entry which is preliminary data.</text>
</comment>
<protein>
    <recommendedName>
        <fullName evidence="4">UBC core domain-containing protein</fullName>
    </recommendedName>
</protein>
<dbReference type="AlphaFoldDB" id="A0A8J5VVV1"/>
<evidence type="ECO:0000313" key="3">
    <source>
        <dbReference type="Proteomes" id="UP000729402"/>
    </source>
</evidence>
<keyword evidence="3" id="KW-1185">Reference proteome</keyword>
<gene>
    <name evidence="2" type="ORF">GUJ93_ZPchr0010g9988</name>
</gene>
<evidence type="ECO:0008006" key="4">
    <source>
        <dbReference type="Google" id="ProtNLM"/>
    </source>
</evidence>
<dbReference type="EMBL" id="JAAALK010000082">
    <property type="protein sequence ID" value="KAG8084015.1"/>
    <property type="molecule type" value="Genomic_DNA"/>
</dbReference>
<evidence type="ECO:0000313" key="2">
    <source>
        <dbReference type="EMBL" id="KAG8084015.1"/>
    </source>
</evidence>
<dbReference type="OrthoDB" id="6600758at2759"/>
<feature type="region of interest" description="Disordered" evidence="1">
    <location>
        <begin position="76"/>
        <end position="116"/>
    </location>
</feature>
<sequence>MSTGGIARGRLAEERKAWRKNHPMYGFVAKPEAMTDGSSNLMVWHCTIPGKQGGFSQSSLPKTFLRTALVGALAAGPPPNHPYNLRPRKPSPINLVSEMPGSEDDDLSRTTTSSTTTEISEPIAKVLNKLVHSVARIQAYLAARDDQFSFGNAGTSSTAQG</sequence>
<dbReference type="Proteomes" id="UP000729402">
    <property type="component" value="Unassembled WGS sequence"/>
</dbReference>
<proteinExistence type="predicted"/>
<reference evidence="2" key="1">
    <citation type="journal article" date="2021" name="bioRxiv">
        <title>Whole Genome Assembly and Annotation of Northern Wild Rice, Zizania palustris L., Supports a Whole Genome Duplication in the Zizania Genus.</title>
        <authorList>
            <person name="Haas M."/>
            <person name="Kono T."/>
            <person name="Macchietto M."/>
            <person name="Millas R."/>
            <person name="McGilp L."/>
            <person name="Shao M."/>
            <person name="Duquette J."/>
            <person name="Hirsch C.N."/>
            <person name="Kimball J."/>
        </authorList>
    </citation>
    <scope>NUCLEOTIDE SEQUENCE</scope>
    <source>
        <tissue evidence="2">Fresh leaf tissue</tissue>
    </source>
</reference>
<organism evidence="2 3">
    <name type="scientific">Zizania palustris</name>
    <name type="common">Northern wild rice</name>
    <dbReference type="NCBI Taxonomy" id="103762"/>
    <lineage>
        <taxon>Eukaryota</taxon>
        <taxon>Viridiplantae</taxon>
        <taxon>Streptophyta</taxon>
        <taxon>Embryophyta</taxon>
        <taxon>Tracheophyta</taxon>
        <taxon>Spermatophyta</taxon>
        <taxon>Magnoliopsida</taxon>
        <taxon>Liliopsida</taxon>
        <taxon>Poales</taxon>
        <taxon>Poaceae</taxon>
        <taxon>BOP clade</taxon>
        <taxon>Oryzoideae</taxon>
        <taxon>Oryzeae</taxon>
        <taxon>Zizaniinae</taxon>
        <taxon>Zizania</taxon>
    </lineage>
</organism>
<evidence type="ECO:0000256" key="1">
    <source>
        <dbReference type="SAM" id="MobiDB-lite"/>
    </source>
</evidence>
<reference evidence="2" key="2">
    <citation type="submission" date="2021-02" db="EMBL/GenBank/DDBJ databases">
        <authorList>
            <person name="Kimball J.A."/>
            <person name="Haas M.W."/>
            <person name="Macchietto M."/>
            <person name="Kono T."/>
            <person name="Duquette J."/>
            <person name="Shao M."/>
        </authorList>
    </citation>
    <scope>NUCLEOTIDE SEQUENCE</scope>
    <source>
        <tissue evidence="2">Fresh leaf tissue</tissue>
    </source>
</reference>